<keyword evidence="7 9" id="KW-0378">Hydrolase</keyword>
<dbReference type="SUPFAM" id="SSF100950">
    <property type="entry name" value="NagB/RpiA/CoA transferase-like"/>
    <property type="match status" value="1"/>
</dbReference>
<dbReference type="CDD" id="cd01400">
    <property type="entry name" value="6PGL"/>
    <property type="match status" value="1"/>
</dbReference>
<reference evidence="9" key="1">
    <citation type="submission" date="2022-11" db="EMBL/GenBank/DDBJ databases">
        <title>Robbsia betulipollinis sp. nov., isolated from pollen of birch (Betula pendula).</title>
        <authorList>
            <person name="Shi H."/>
            <person name="Ambika Manirajan B."/>
            <person name="Ratering S."/>
            <person name="Geissler-Plaum R."/>
            <person name="Schnell S."/>
        </authorList>
    </citation>
    <scope>NUCLEOTIDE SEQUENCE</scope>
    <source>
        <strain evidence="9">Bb-Pol-6</strain>
    </source>
</reference>
<dbReference type="PANTHER" id="PTHR11054:SF0">
    <property type="entry name" value="6-PHOSPHOGLUCONOLACTONASE"/>
    <property type="match status" value="1"/>
</dbReference>
<dbReference type="PANTHER" id="PTHR11054">
    <property type="entry name" value="6-PHOSPHOGLUCONOLACTONASE"/>
    <property type="match status" value="1"/>
</dbReference>
<evidence type="ECO:0000259" key="8">
    <source>
        <dbReference type="Pfam" id="PF01182"/>
    </source>
</evidence>
<dbReference type="Pfam" id="PF01182">
    <property type="entry name" value="Glucosamine_iso"/>
    <property type="match status" value="1"/>
</dbReference>
<dbReference type="InterPro" id="IPR005900">
    <property type="entry name" value="6-phosphogluconolactonase_DevB"/>
</dbReference>
<evidence type="ECO:0000313" key="10">
    <source>
        <dbReference type="Proteomes" id="UP001082899"/>
    </source>
</evidence>
<evidence type="ECO:0000256" key="6">
    <source>
        <dbReference type="ARBA" id="ARBA00020337"/>
    </source>
</evidence>
<dbReference type="InterPro" id="IPR006148">
    <property type="entry name" value="Glc/Gal-6P_isomerase"/>
</dbReference>
<dbReference type="InterPro" id="IPR039104">
    <property type="entry name" value="6PGL"/>
</dbReference>
<accession>A0ABT3ZNU3</accession>
<proteinExistence type="inferred from homology"/>
<comment type="caution">
    <text evidence="9">The sequence shown here is derived from an EMBL/GenBank/DDBJ whole genome shotgun (WGS) entry which is preliminary data.</text>
</comment>
<dbReference type="GO" id="GO:0017057">
    <property type="term" value="F:6-phosphogluconolactonase activity"/>
    <property type="evidence" value="ECO:0007669"/>
    <property type="project" value="UniProtKB-EC"/>
</dbReference>
<dbReference type="EC" id="3.1.1.31" evidence="5 7"/>
<evidence type="ECO:0000313" key="9">
    <source>
        <dbReference type="EMBL" id="MCY0387605.1"/>
    </source>
</evidence>
<feature type="domain" description="Glucosamine/galactosamine-6-phosphate isomerase" evidence="8">
    <location>
        <begin position="9"/>
        <end position="212"/>
    </location>
</feature>
<evidence type="ECO:0000256" key="4">
    <source>
        <dbReference type="ARBA" id="ARBA00010662"/>
    </source>
</evidence>
<comment type="similarity">
    <text evidence="4 7">Belongs to the glucosamine/galactosamine-6-phosphate isomerase family. 6-phosphogluconolactonase subfamily.</text>
</comment>
<comment type="catalytic activity">
    <reaction evidence="1 7">
        <text>6-phospho-D-glucono-1,5-lactone + H2O = 6-phospho-D-gluconate + H(+)</text>
        <dbReference type="Rhea" id="RHEA:12556"/>
        <dbReference type="ChEBI" id="CHEBI:15377"/>
        <dbReference type="ChEBI" id="CHEBI:15378"/>
        <dbReference type="ChEBI" id="CHEBI:57955"/>
        <dbReference type="ChEBI" id="CHEBI:58759"/>
        <dbReference type="EC" id="3.1.1.31"/>
    </reaction>
</comment>
<keyword evidence="10" id="KW-1185">Reference proteome</keyword>
<dbReference type="Proteomes" id="UP001082899">
    <property type="component" value="Unassembled WGS sequence"/>
</dbReference>
<dbReference type="InterPro" id="IPR037171">
    <property type="entry name" value="NagB/RpiA_transferase-like"/>
</dbReference>
<evidence type="ECO:0000256" key="2">
    <source>
        <dbReference type="ARBA" id="ARBA00002681"/>
    </source>
</evidence>
<dbReference type="EMBL" id="JAPMXC010000001">
    <property type="protein sequence ID" value="MCY0387605.1"/>
    <property type="molecule type" value="Genomic_DNA"/>
</dbReference>
<sequence>MIDFHAFDTADAQAEALARAVAQALQDALSERDAKAGVGEVTTARVTLAVSGGKSPVTFFTHLSRTPLDWARVDVTLVDDRWLPEAHADSNARMVRETLLQNAAAAARFVPLVDATRDPAQVVAALNQSSAPALPDVAVLGMGEDGHTASIFADAPEWEHATTTRERLVVVHPGSAPHARISWSLHALQHINTLFLQIGGEKKRAVLDAAAALPQHNAISRLAVDGGVTIDVYWYA</sequence>
<evidence type="ECO:0000256" key="1">
    <source>
        <dbReference type="ARBA" id="ARBA00000832"/>
    </source>
</evidence>
<protein>
    <recommendedName>
        <fullName evidence="6 7">6-phosphogluconolactonase</fullName>
        <shortName evidence="7">6PGL</shortName>
        <ecNumber evidence="5 7">3.1.1.31</ecNumber>
    </recommendedName>
</protein>
<dbReference type="NCBIfam" id="TIGR01198">
    <property type="entry name" value="pgl"/>
    <property type="match status" value="1"/>
</dbReference>
<dbReference type="RefSeq" id="WP_267847335.1">
    <property type="nucleotide sequence ID" value="NZ_JAPMXC010000001.1"/>
</dbReference>
<name>A0ABT3ZNU3_9BURK</name>
<comment type="pathway">
    <text evidence="3 7">Carbohydrate degradation; pentose phosphate pathway; D-ribulose 5-phosphate from D-glucose 6-phosphate (oxidative stage): step 2/3.</text>
</comment>
<evidence type="ECO:0000256" key="7">
    <source>
        <dbReference type="RuleBase" id="RU365095"/>
    </source>
</evidence>
<evidence type="ECO:0000256" key="3">
    <source>
        <dbReference type="ARBA" id="ARBA00004961"/>
    </source>
</evidence>
<gene>
    <name evidence="7 9" type="primary">pgl</name>
    <name evidence="9" type="ORF">OVY01_10240</name>
</gene>
<comment type="function">
    <text evidence="2 7">Hydrolysis of 6-phosphogluconolactone to 6-phosphogluconate.</text>
</comment>
<organism evidence="9 10">
    <name type="scientific">Robbsia betulipollinis</name>
    <dbReference type="NCBI Taxonomy" id="2981849"/>
    <lineage>
        <taxon>Bacteria</taxon>
        <taxon>Pseudomonadati</taxon>
        <taxon>Pseudomonadota</taxon>
        <taxon>Betaproteobacteria</taxon>
        <taxon>Burkholderiales</taxon>
        <taxon>Burkholderiaceae</taxon>
        <taxon>Robbsia</taxon>
    </lineage>
</organism>
<evidence type="ECO:0000256" key="5">
    <source>
        <dbReference type="ARBA" id="ARBA00013198"/>
    </source>
</evidence>
<dbReference type="Gene3D" id="3.40.50.1360">
    <property type="match status" value="1"/>
</dbReference>